<keyword evidence="3 5" id="KW-1133">Transmembrane helix</keyword>
<feature type="transmembrane region" description="Helical" evidence="5">
    <location>
        <begin position="125"/>
        <end position="148"/>
    </location>
</feature>
<proteinExistence type="predicted"/>
<feature type="transmembrane region" description="Helical" evidence="5">
    <location>
        <begin position="50"/>
        <end position="68"/>
    </location>
</feature>
<dbReference type="PANTHER" id="PTHR43229:SF2">
    <property type="entry name" value="NODULATION PROTEIN J"/>
    <property type="match status" value="1"/>
</dbReference>
<dbReference type="InterPro" id="IPR000412">
    <property type="entry name" value="ABC_2_transport"/>
</dbReference>
<keyword evidence="4 5" id="KW-0472">Membrane</keyword>
<dbReference type="GO" id="GO:0043190">
    <property type="term" value="C:ATP-binding cassette (ABC) transporter complex"/>
    <property type="evidence" value="ECO:0007669"/>
    <property type="project" value="InterPro"/>
</dbReference>
<organism evidence="7">
    <name type="scientific">marine metagenome</name>
    <dbReference type="NCBI Taxonomy" id="408172"/>
    <lineage>
        <taxon>unclassified sequences</taxon>
        <taxon>metagenomes</taxon>
        <taxon>ecological metagenomes</taxon>
    </lineage>
</organism>
<sequence length="240" mass="25332">MSRIRSRPLLIIPMLFMPLVLVVSFTGAFSSLTRIPGYGTGSTFNWMTPYAVLHGAMFGGLGGASATADDMESGFFDRLLLAPGGRLPLISGTVAYSALRSIIPTTAVLLVAVPSGLELGGGPTAVVLLYLAAAVMAAVLCLVGLAVVYRKGTMRSVMPVQILAFSMMFMSTGQVPLDFMDGWLFHVARLNPATSVMRFARQGFIGDITWSVTWPGLVAMAVMVSATVVAAATSMTKLSR</sequence>
<feature type="transmembrane region" description="Helical" evidence="5">
    <location>
        <begin position="160"/>
        <end position="177"/>
    </location>
</feature>
<comment type="subcellular location">
    <subcellularLocation>
        <location evidence="1">Membrane</location>
        <topology evidence="1">Multi-pass membrane protein</topology>
    </subcellularLocation>
</comment>
<dbReference type="PIRSF" id="PIRSF006648">
    <property type="entry name" value="DrrB"/>
    <property type="match status" value="1"/>
</dbReference>
<feature type="domain" description="ABC-2 type transporter transmembrane" evidence="6">
    <location>
        <begin position="3"/>
        <end position="204"/>
    </location>
</feature>
<dbReference type="InterPro" id="IPR051784">
    <property type="entry name" value="Nod_factor_ABC_transporter"/>
</dbReference>
<feature type="transmembrane region" description="Helical" evidence="5">
    <location>
        <begin position="89"/>
        <end position="113"/>
    </location>
</feature>
<dbReference type="InterPro" id="IPR013525">
    <property type="entry name" value="ABC2_TM"/>
</dbReference>
<evidence type="ECO:0000256" key="1">
    <source>
        <dbReference type="ARBA" id="ARBA00004141"/>
    </source>
</evidence>
<dbReference type="GO" id="GO:0140359">
    <property type="term" value="F:ABC-type transporter activity"/>
    <property type="evidence" value="ECO:0007669"/>
    <property type="project" value="InterPro"/>
</dbReference>
<dbReference type="PANTHER" id="PTHR43229">
    <property type="entry name" value="NODULATION PROTEIN J"/>
    <property type="match status" value="1"/>
</dbReference>
<gene>
    <name evidence="7" type="ORF">METZ01_LOCUS59665</name>
</gene>
<evidence type="ECO:0000259" key="6">
    <source>
        <dbReference type="Pfam" id="PF01061"/>
    </source>
</evidence>
<keyword evidence="2 5" id="KW-0812">Transmembrane</keyword>
<evidence type="ECO:0000256" key="2">
    <source>
        <dbReference type="ARBA" id="ARBA00022692"/>
    </source>
</evidence>
<evidence type="ECO:0000256" key="3">
    <source>
        <dbReference type="ARBA" id="ARBA00022989"/>
    </source>
</evidence>
<feature type="transmembrane region" description="Helical" evidence="5">
    <location>
        <begin position="212"/>
        <end position="232"/>
    </location>
</feature>
<name>A0A381SU50_9ZZZZ</name>
<reference evidence="7" key="1">
    <citation type="submission" date="2018-05" db="EMBL/GenBank/DDBJ databases">
        <authorList>
            <person name="Lanie J.A."/>
            <person name="Ng W.-L."/>
            <person name="Kazmierczak K.M."/>
            <person name="Andrzejewski T.M."/>
            <person name="Davidsen T.M."/>
            <person name="Wayne K.J."/>
            <person name="Tettelin H."/>
            <person name="Glass J.I."/>
            <person name="Rusch D."/>
            <person name="Podicherti R."/>
            <person name="Tsui H.-C.T."/>
            <person name="Winkler M.E."/>
        </authorList>
    </citation>
    <scope>NUCLEOTIDE SEQUENCE</scope>
</reference>
<feature type="transmembrane region" description="Helical" evidence="5">
    <location>
        <begin position="9"/>
        <end position="30"/>
    </location>
</feature>
<dbReference type="AlphaFoldDB" id="A0A381SU50"/>
<dbReference type="Pfam" id="PF01061">
    <property type="entry name" value="ABC2_membrane"/>
    <property type="match status" value="1"/>
</dbReference>
<accession>A0A381SU50</accession>
<protein>
    <recommendedName>
        <fullName evidence="6">ABC-2 type transporter transmembrane domain-containing protein</fullName>
    </recommendedName>
</protein>
<evidence type="ECO:0000256" key="5">
    <source>
        <dbReference type="SAM" id="Phobius"/>
    </source>
</evidence>
<dbReference type="EMBL" id="UINC01003494">
    <property type="protein sequence ID" value="SVA06811.1"/>
    <property type="molecule type" value="Genomic_DNA"/>
</dbReference>
<evidence type="ECO:0000313" key="7">
    <source>
        <dbReference type="EMBL" id="SVA06811.1"/>
    </source>
</evidence>
<evidence type="ECO:0000256" key="4">
    <source>
        <dbReference type="ARBA" id="ARBA00023136"/>
    </source>
</evidence>